<dbReference type="Proteomes" id="UP000324705">
    <property type="component" value="Chromosome 7A"/>
</dbReference>
<organism evidence="1 2">
    <name type="scientific">Triticum turgidum subsp. durum</name>
    <name type="common">Durum wheat</name>
    <name type="synonym">Triticum durum</name>
    <dbReference type="NCBI Taxonomy" id="4567"/>
    <lineage>
        <taxon>Eukaryota</taxon>
        <taxon>Viridiplantae</taxon>
        <taxon>Streptophyta</taxon>
        <taxon>Embryophyta</taxon>
        <taxon>Tracheophyta</taxon>
        <taxon>Spermatophyta</taxon>
        <taxon>Magnoliopsida</taxon>
        <taxon>Liliopsida</taxon>
        <taxon>Poales</taxon>
        <taxon>Poaceae</taxon>
        <taxon>BOP clade</taxon>
        <taxon>Pooideae</taxon>
        <taxon>Triticodae</taxon>
        <taxon>Triticeae</taxon>
        <taxon>Triticinae</taxon>
        <taxon>Triticum</taxon>
    </lineage>
</organism>
<gene>
    <name evidence="1" type="ORF">TRITD_7Av1G242520</name>
</gene>
<evidence type="ECO:0000313" key="1">
    <source>
        <dbReference type="EMBL" id="VAI79748.1"/>
    </source>
</evidence>
<dbReference type="AlphaFoldDB" id="A0A9R1BSQ0"/>
<dbReference type="OMA" id="SWEKEFG"/>
<dbReference type="Gramene" id="TRITD7Av1G242520.1">
    <property type="protein sequence ID" value="TRITD7Av1G242520.1"/>
    <property type="gene ID" value="TRITD7Av1G242520"/>
</dbReference>
<protein>
    <submittedName>
        <fullName evidence="1">Uncharacterized protein</fullName>
    </submittedName>
</protein>
<dbReference type="PANTHER" id="PTHR47482">
    <property type="entry name" value="OS11G0632001 PROTEIN"/>
    <property type="match status" value="1"/>
</dbReference>
<reference evidence="1 2" key="1">
    <citation type="submission" date="2017-09" db="EMBL/GenBank/DDBJ databases">
        <authorList>
            <consortium name="International Durum Wheat Genome Sequencing Consortium (IDWGSC)"/>
            <person name="Milanesi L."/>
        </authorList>
    </citation>
    <scope>NUCLEOTIDE SEQUENCE [LARGE SCALE GENOMIC DNA]</scope>
    <source>
        <strain evidence="2">cv. Svevo</strain>
    </source>
</reference>
<proteinExistence type="predicted"/>
<keyword evidence="2" id="KW-1185">Reference proteome</keyword>
<dbReference type="PANTHER" id="PTHR47482:SF5">
    <property type="entry name" value="FAR1 DOMAIN-CONTAINING PROTEIN"/>
    <property type="match status" value="1"/>
</dbReference>
<name>A0A9R1BSQ0_TRITD</name>
<dbReference type="EMBL" id="LT934123">
    <property type="protein sequence ID" value="VAI79748.1"/>
    <property type="molecule type" value="Genomic_DNA"/>
</dbReference>
<evidence type="ECO:0000313" key="2">
    <source>
        <dbReference type="Proteomes" id="UP000324705"/>
    </source>
</evidence>
<sequence length="101" mass="11402">MDKKVRVGAAAPGRAPCLDRMTALEKLVRVFAETPGENVIVPKIGVSFDTLGEAYDFYNLYSWEKEFGIRYGKSRLNVNRAKCMQEIVCGCAVWVRSFSLY</sequence>
<accession>A0A9R1BSQ0</accession>